<keyword evidence="3 5" id="KW-0408">Iron</keyword>
<keyword evidence="1 5" id="KW-0349">Heme</keyword>
<feature type="domain" description="Cytochrome b5 heme-binding" evidence="6">
    <location>
        <begin position="1"/>
        <end position="76"/>
    </location>
</feature>
<dbReference type="PRINTS" id="PR00363">
    <property type="entry name" value="CYTOCHROMEB5"/>
</dbReference>
<dbReference type="RefSeq" id="XP_046073738.1">
    <property type="nucleotide sequence ID" value="XM_046210124.1"/>
</dbReference>
<dbReference type="InterPro" id="IPR050668">
    <property type="entry name" value="Cytochrome_b5"/>
</dbReference>
<dbReference type="PROSITE" id="PS50255">
    <property type="entry name" value="CYTOCHROME_B5_2"/>
    <property type="match status" value="1"/>
</dbReference>
<evidence type="ECO:0000256" key="3">
    <source>
        <dbReference type="ARBA" id="ARBA00023004"/>
    </source>
</evidence>
<dbReference type="FunFam" id="3.10.120.10:FF:000007">
    <property type="entry name" value="Sulfite oxidase, mitochondrial"/>
    <property type="match status" value="1"/>
</dbReference>
<evidence type="ECO:0000256" key="1">
    <source>
        <dbReference type="ARBA" id="ARBA00022617"/>
    </source>
</evidence>
<reference evidence="7" key="1">
    <citation type="submission" date="2021-12" db="EMBL/GenBank/DDBJ databases">
        <title>Convergent genome expansion in fungi linked to evolution of root-endophyte symbiosis.</title>
        <authorList>
            <consortium name="DOE Joint Genome Institute"/>
            <person name="Ke Y.-H."/>
            <person name="Bonito G."/>
            <person name="Liao H.-L."/>
            <person name="Looney B."/>
            <person name="Rojas-Flechas A."/>
            <person name="Nash J."/>
            <person name="Hameed K."/>
            <person name="Schadt C."/>
            <person name="Martin F."/>
            <person name="Crous P.W."/>
            <person name="Miettinen O."/>
            <person name="Magnuson J.K."/>
            <person name="Labbe J."/>
            <person name="Jacobson D."/>
            <person name="Doktycz M.J."/>
            <person name="Veneault-Fourrey C."/>
            <person name="Kuo A."/>
            <person name="Mondo S."/>
            <person name="Calhoun S."/>
            <person name="Riley R."/>
            <person name="Ohm R."/>
            <person name="LaButti K."/>
            <person name="Andreopoulos B."/>
            <person name="Pangilinan J."/>
            <person name="Nolan M."/>
            <person name="Tritt A."/>
            <person name="Clum A."/>
            <person name="Lipzen A."/>
            <person name="Daum C."/>
            <person name="Barry K."/>
            <person name="Grigoriev I.V."/>
            <person name="Vilgalys R."/>
        </authorList>
    </citation>
    <scope>NUCLEOTIDE SEQUENCE</scope>
    <source>
        <strain evidence="7">PMI_201</strain>
    </source>
</reference>
<accession>A0AAD4KSD5</accession>
<dbReference type="AlphaFoldDB" id="A0AAD4KSD5"/>
<feature type="non-terminal residue" evidence="7">
    <location>
        <position position="76"/>
    </location>
</feature>
<comment type="similarity">
    <text evidence="4 5">Belongs to the cytochrome b5 family.</text>
</comment>
<dbReference type="Pfam" id="PF00173">
    <property type="entry name" value="Cyt-b5"/>
    <property type="match status" value="1"/>
</dbReference>
<dbReference type="PROSITE" id="PS00191">
    <property type="entry name" value="CYTOCHROME_B5_1"/>
    <property type="match status" value="1"/>
</dbReference>
<dbReference type="InterPro" id="IPR018506">
    <property type="entry name" value="Cyt_B5_heme-BS"/>
</dbReference>
<sequence>KTYTAAEVAKHNGPDNFWMIINDNVYDVTSFLAEHPGGGKILKGVAGKDASKKFRKYHRPTTLQKYDERLRIGSLK</sequence>
<feature type="non-terminal residue" evidence="7">
    <location>
        <position position="1"/>
    </location>
</feature>
<dbReference type="EMBL" id="JAJTJA010000005">
    <property type="protein sequence ID" value="KAH8699274.1"/>
    <property type="molecule type" value="Genomic_DNA"/>
</dbReference>
<dbReference type="PANTHER" id="PTHR19359:SF14">
    <property type="entry name" value="CYTOCHROME B5 A"/>
    <property type="match status" value="1"/>
</dbReference>
<evidence type="ECO:0000256" key="4">
    <source>
        <dbReference type="ARBA" id="ARBA00038168"/>
    </source>
</evidence>
<dbReference type="GO" id="GO:0046872">
    <property type="term" value="F:metal ion binding"/>
    <property type="evidence" value="ECO:0007669"/>
    <property type="project" value="UniProtKB-UniRule"/>
</dbReference>
<dbReference type="InterPro" id="IPR036400">
    <property type="entry name" value="Cyt_B5-like_heme/steroid_sf"/>
</dbReference>
<name>A0AAD4KSD5_9EURO</name>
<evidence type="ECO:0000256" key="2">
    <source>
        <dbReference type="ARBA" id="ARBA00022723"/>
    </source>
</evidence>
<dbReference type="SUPFAM" id="SSF55856">
    <property type="entry name" value="Cytochrome b5-like heme/steroid binding domain"/>
    <property type="match status" value="1"/>
</dbReference>
<protein>
    <submittedName>
        <fullName evidence="7">Cytochrome b5-like heme/steroid binding domain-containing protein</fullName>
    </submittedName>
</protein>
<dbReference type="Gene3D" id="3.10.120.10">
    <property type="entry name" value="Cytochrome b5-like heme/steroid binding domain"/>
    <property type="match status" value="1"/>
</dbReference>
<keyword evidence="2 5" id="KW-0479">Metal-binding</keyword>
<proteinExistence type="inferred from homology"/>
<dbReference type="GeneID" id="70240411"/>
<keyword evidence="8" id="KW-1185">Reference proteome</keyword>
<dbReference type="GO" id="GO:0016020">
    <property type="term" value="C:membrane"/>
    <property type="evidence" value="ECO:0007669"/>
    <property type="project" value="TreeGrafter"/>
</dbReference>
<dbReference type="Proteomes" id="UP001201262">
    <property type="component" value="Unassembled WGS sequence"/>
</dbReference>
<organism evidence="7 8">
    <name type="scientific">Talaromyces proteolyticus</name>
    <dbReference type="NCBI Taxonomy" id="1131652"/>
    <lineage>
        <taxon>Eukaryota</taxon>
        <taxon>Fungi</taxon>
        <taxon>Dikarya</taxon>
        <taxon>Ascomycota</taxon>
        <taxon>Pezizomycotina</taxon>
        <taxon>Eurotiomycetes</taxon>
        <taxon>Eurotiomycetidae</taxon>
        <taxon>Eurotiales</taxon>
        <taxon>Trichocomaceae</taxon>
        <taxon>Talaromyces</taxon>
        <taxon>Talaromyces sect. Bacilispori</taxon>
    </lineage>
</organism>
<gene>
    <name evidence="7" type="ORF">BGW36DRAFT_265746</name>
</gene>
<evidence type="ECO:0000313" key="7">
    <source>
        <dbReference type="EMBL" id="KAH8699274.1"/>
    </source>
</evidence>
<dbReference type="PANTHER" id="PTHR19359">
    <property type="entry name" value="CYTOCHROME B5"/>
    <property type="match status" value="1"/>
</dbReference>
<evidence type="ECO:0000259" key="6">
    <source>
        <dbReference type="PROSITE" id="PS50255"/>
    </source>
</evidence>
<dbReference type="InterPro" id="IPR001199">
    <property type="entry name" value="Cyt_B5-like_heme/steroid-bd"/>
</dbReference>
<dbReference type="SMART" id="SM01117">
    <property type="entry name" value="Cyt-b5"/>
    <property type="match status" value="1"/>
</dbReference>
<evidence type="ECO:0000256" key="5">
    <source>
        <dbReference type="RuleBase" id="RU362121"/>
    </source>
</evidence>
<evidence type="ECO:0000313" key="8">
    <source>
        <dbReference type="Proteomes" id="UP001201262"/>
    </source>
</evidence>
<dbReference type="GO" id="GO:0020037">
    <property type="term" value="F:heme binding"/>
    <property type="evidence" value="ECO:0007669"/>
    <property type="project" value="UniProtKB-UniRule"/>
</dbReference>
<comment type="caution">
    <text evidence="7">The sequence shown here is derived from an EMBL/GenBank/DDBJ whole genome shotgun (WGS) entry which is preliminary data.</text>
</comment>